<keyword evidence="2" id="KW-1185">Reference proteome</keyword>
<dbReference type="Proteomes" id="UP000253099">
    <property type="component" value="Unassembled WGS sequence"/>
</dbReference>
<dbReference type="EMBL" id="NIZT01000057">
    <property type="protein sequence ID" value="RBQ22623.1"/>
    <property type="molecule type" value="Genomic_DNA"/>
</dbReference>
<reference evidence="1 2" key="1">
    <citation type="submission" date="2018-06" db="EMBL/GenBank/DDBJ databases">
        <title>Genomic insight into two independent archaeal endosymbiosis events.</title>
        <authorList>
            <person name="Lind A.E."/>
            <person name="Lewis W.H."/>
            <person name="Spang A."/>
            <person name="Guy L."/>
            <person name="Embley M.T."/>
            <person name="Ettema T.J.G."/>
        </authorList>
    </citation>
    <scope>NUCLEOTIDE SEQUENCE [LARGE SCALE GENOMIC DNA]</scope>
    <source>
        <strain evidence="1">NOE</strain>
    </source>
</reference>
<protein>
    <submittedName>
        <fullName evidence="1">Uncharacterized protein</fullName>
    </submittedName>
</protein>
<proteinExistence type="predicted"/>
<dbReference type="AlphaFoldDB" id="A0A366M9W6"/>
<sequence length="95" mass="10764">MDNNKIYSNISQFTNEDVYSIFIVSASSSDHIFSNYNIFNNIIWFNGTYGTDISLNGGRGSYVTNTSIYGNRIVGKMDLLSICLLIRIFLIITFI</sequence>
<evidence type="ECO:0000313" key="2">
    <source>
        <dbReference type="Proteomes" id="UP000253099"/>
    </source>
</evidence>
<gene>
    <name evidence="1" type="ORF">ALNOE001_16800</name>
</gene>
<evidence type="ECO:0000313" key="1">
    <source>
        <dbReference type="EMBL" id="RBQ22623.1"/>
    </source>
</evidence>
<organism evidence="1 2">
    <name type="scientific">Candidatus Methanobinarius endosymbioticus</name>
    <dbReference type="NCBI Taxonomy" id="2006182"/>
    <lineage>
        <taxon>Archaea</taxon>
        <taxon>Methanobacteriati</taxon>
        <taxon>Methanobacteriota</taxon>
        <taxon>Methanomada group</taxon>
        <taxon>Methanobacteria</taxon>
        <taxon>Methanobacteriales</taxon>
        <taxon>Methanobacteriaceae</taxon>
        <taxon>Candidatus Methanobinarius</taxon>
    </lineage>
</organism>
<accession>A0A366M9W6</accession>
<comment type="caution">
    <text evidence="1">The sequence shown here is derived from an EMBL/GenBank/DDBJ whole genome shotgun (WGS) entry which is preliminary data.</text>
</comment>
<name>A0A366M9W6_9EURY</name>